<accession>A0A4S4L1P2</accession>
<evidence type="ECO:0000313" key="4">
    <source>
        <dbReference type="Proteomes" id="UP000308199"/>
    </source>
</evidence>
<dbReference type="EMBL" id="SGPK01000285">
    <property type="protein sequence ID" value="THH05115.1"/>
    <property type="molecule type" value="Genomic_DNA"/>
</dbReference>
<evidence type="ECO:0000256" key="1">
    <source>
        <dbReference type="SAM" id="Coils"/>
    </source>
</evidence>
<feature type="coiled-coil region" evidence="1">
    <location>
        <begin position="106"/>
        <end position="140"/>
    </location>
</feature>
<evidence type="ECO:0000313" key="3">
    <source>
        <dbReference type="EMBL" id="THH05115.1"/>
    </source>
</evidence>
<organism evidence="3 4">
    <name type="scientific">Phellinidium pouzarii</name>
    <dbReference type="NCBI Taxonomy" id="167371"/>
    <lineage>
        <taxon>Eukaryota</taxon>
        <taxon>Fungi</taxon>
        <taxon>Dikarya</taxon>
        <taxon>Basidiomycota</taxon>
        <taxon>Agaricomycotina</taxon>
        <taxon>Agaricomycetes</taxon>
        <taxon>Hymenochaetales</taxon>
        <taxon>Hymenochaetaceae</taxon>
        <taxon>Phellinidium</taxon>
    </lineage>
</organism>
<dbReference type="Proteomes" id="UP000308199">
    <property type="component" value="Unassembled WGS sequence"/>
</dbReference>
<keyword evidence="4" id="KW-1185">Reference proteome</keyword>
<protein>
    <submittedName>
        <fullName evidence="3">Uncharacterized protein</fullName>
    </submittedName>
</protein>
<proteinExistence type="predicted"/>
<feature type="region of interest" description="Disordered" evidence="2">
    <location>
        <begin position="41"/>
        <end position="73"/>
    </location>
</feature>
<keyword evidence="1" id="KW-0175">Coiled coil</keyword>
<evidence type="ECO:0000256" key="2">
    <source>
        <dbReference type="SAM" id="MobiDB-lite"/>
    </source>
</evidence>
<comment type="caution">
    <text evidence="3">The sequence shown here is derived from an EMBL/GenBank/DDBJ whole genome shotgun (WGS) entry which is preliminary data.</text>
</comment>
<sequence>MSSIIRKSSTYLGSETRITIPPTRVQQARLRFGARFVSELPQAPSRKGKEKARDDQHTFASHADGSAETSRPSAHAQWYTHTLPAMIPVALLGSAVYFALQLVQTKLATEKHLDEANARIKQLEEEVEMLLFRAQETRHNLSKAGDTLSAKSAPSWWWFS</sequence>
<gene>
    <name evidence="3" type="ORF">EW145_g5030</name>
</gene>
<dbReference type="OrthoDB" id="3359404at2759"/>
<dbReference type="AlphaFoldDB" id="A0A4S4L1P2"/>
<name>A0A4S4L1P2_9AGAM</name>
<reference evidence="3 4" key="1">
    <citation type="submission" date="2019-02" db="EMBL/GenBank/DDBJ databases">
        <title>Genome sequencing of the rare red list fungi Phellinidium pouzarii.</title>
        <authorList>
            <person name="Buettner E."/>
            <person name="Kellner H."/>
        </authorList>
    </citation>
    <scope>NUCLEOTIDE SEQUENCE [LARGE SCALE GENOMIC DNA]</scope>
    <source>
        <strain evidence="3 4">DSM 108285</strain>
    </source>
</reference>